<feature type="region of interest" description="Disordered" evidence="1">
    <location>
        <begin position="1"/>
        <end position="80"/>
    </location>
</feature>
<feature type="compositionally biased region" description="Basic and acidic residues" evidence="1">
    <location>
        <begin position="17"/>
        <end position="28"/>
    </location>
</feature>
<dbReference type="AGR" id="MGI:1920845"/>
<accession>Q9CVP1</accession>
<reference evidence="2" key="7">
    <citation type="journal article" date="2005" name="Science">
        <title>The Transcriptional Landscape of the Mammalian Genome.</title>
        <authorList>
            <consortium name="The FANTOM Consortium"/>
            <consortium name="Riken Genome Exploration Research Group and Genome Science Group (Genome Network Project Core Group)"/>
        </authorList>
    </citation>
    <scope>NUCLEOTIDE SEQUENCE</scope>
    <source>
        <strain evidence="2">C57BL/6J</strain>
        <tissue evidence="2">Testis</tissue>
    </source>
</reference>
<feature type="compositionally biased region" description="Low complexity" evidence="1">
    <location>
        <begin position="60"/>
        <end position="74"/>
    </location>
</feature>
<feature type="compositionally biased region" description="Polar residues" evidence="1">
    <location>
        <begin position="29"/>
        <end position="46"/>
    </location>
</feature>
<dbReference type="OrthoDB" id="202825at2759"/>
<sequence length="100" mass="10521">EEVAAAARISEPGVNPEGERAPPRDSGDRQSCGTTRRSPTSSNAQEEPQRTSGGHERPAESSPEPIGAAPAAPELSSKPRVGSVCRGFPFLYCNPKSLSY</sequence>
<protein>
    <submittedName>
        <fullName evidence="2">Uncharacterized protein</fullName>
    </submittedName>
</protein>
<evidence type="ECO:0000256" key="1">
    <source>
        <dbReference type="SAM" id="MobiDB-lite"/>
    </source>
</evidence>
<evidence type="ECO:0000313" key="2">
    <source>
        <dbReference type="EMBL" id="BAB24880.1"/>
    </source>
</evidence>
<gene>
    <name evidence="3" type="primary">Ttll13</name>
</gene>
<reference evidence="2" key="4">
    <citation type="submission" date="2000-07" db="EMBL/GenBank/DDBJ databases">
        <authorList>
            <person name="Adachi J."/>
            <person name="Aizawa K."/>
            <person name="Akahira S."/>
            <person name="Akimura T."/>
            <person name="Arai A."/>
            <person name="Aono H."/>
            <person name="Arakawa T."/>
            <person name="Bono H."/>
            <person name="Carninci P."/>
            <person name="Fukuda S."/>
            <person name="Fukunishi Y."/>
            <person name="Furuno M."/>
            <person name="Hanagaki T."/>
            <person name="Hara A."/>
            <person name="Hayatsu N."/>
            <person name="Hiramoto K."/>
            <person name="Hiraoka T."/>
            <person name="Hori F."/>
            <person name="Imotani K."/>
            <person name="Ishii Y."/>
            <person name="Itoh M."/>
            <person name="Izawa M."/>
            <person name="Kasukawa T."/>
            <person name="Kato H."/>
            <person name="Kawai J."/>
            <person name="Kojima Y."/>
            <person name="Konno H."/>
            <person name="Kouda M."/>
            <person name="Koya S."/>
            <person name="Kurihara C."/>
            <person name="Matsuyama T."/>
            <person name="Miyazaki A."/>
            <person name="Nishi K."/>
            <person name="Nomura K."/>
            <person name="Numazaki R."/>
            <person name="Ohno M."/>
            <person name="Okazaki Y."/>
            <person name="Okido T."/>
            <person name="Owa C."/>
            <person name="Saito H."/>
            <person name="Saito R."/>
            <person name="Sakai C."/>
            <person name="Sakai K."/>
            <person name="Sano H."/>
            <person name="Sasaki D."/>
            <person name="Shibata K."/>
            <person name="Shibata Y."/>
            <person name="Shinagawa A."/>
            <person name="Shiraki T."/>
            <person name="Sogabe Y."/>
            <person name="Suzuki H."/>
            <person name="Tagami M."/>
            <person name="Tagawa A."/>
            <person name="Takahashi F."/>
            <person name="Tanaka T."/>
            <person name="Tejima Y."/>
            <person name="Toya T."/>
            <person name="Yamamura T."/>
            <person name="Yasunishi A."/>
            <person name="Yoshida K."/>
            <person name="Yoshino M."/>
            <person name="Muramatsu M."/>
            <person name="Hayashizaki Y."/>
        </authorList>
    </citation>
    <scope>NUCLEOTIDE SEQUENCE</scope>
    <source>
        <strain evidence="2">C57BL/6J</strain>
        <tissue evidence="2">Testis</tissue>
    </source>
</reference>
<dbReference type="EMBL" id="AK007167">
    <property type="protein sequence ID" value="BAB24880.1"/>
    <property type="molecule type" value="mRNA"/>
</dbReference>
<reference evidence="2" key="5">
    <citation type="journal article" date="2001" name="Nature">
        <title>Functional annotation of a full-length mouse cDNA collection.</title>
        <authorList>
            <consortium name="The RIKEN Genome Exploration Research Group Phase II Team and the FANTOM Consortium"/>
        </authorList>
    </citation>
    <scope>NUCLEOTIDE SEQUENCE</scope>
    <source>
        <strain evidence="2">C57BL/6J</strain>
        <tissue evidence="2">Testis</tissue>
    </source>
</reference>
<reference evidence="2" key="1">
    <citation type="journal article" date="1999" name="Methods Enzymol.">
        <title>High-efficiency full-length cDNA cloning.</title>
        <authorList>
            <person name="Carninci P."/>
            <person name="Hayashizaki Y."/>
        </authorList>
    </citation>
    <scope>NUCLEOTIDE SEQUENCE</scope>
    <source>
        <strain evidence="2">C57BL/6J</strain>
        <tissue evidence="2">Testis</tissue>
    </source>
</reference>
<dbReference type="MGI" id="MGI:1920845">
    <property type="gene designation" value="Ttll13"/>
</dbReference>
<reference evidence="2" key="8">
    <citation type="journal article" date="2005" name="Science">
        <title>Antisense Transcription in the Mammalian Transcriptome.</title>
        <authorList>
            <consortium name="RIKEN Genome Exploration Research Group and Genome Science Group (Genome Network Project Core Group) and the FANTOM Consortium"/>
        </authorList>
    </citation>
    <scope>NUCLEOTIDE SEQUENCE</scope>
    <source>
        <strain evidence="2">C57BL/6J</strain>
        <tissue evidence="2">Testis</tissue>
    </source>
</reference>
<reference evidence="2" key="6">
    <citation type="journal article" date="2002" name="Nature">
        <title>Analysis of the mouse transcriptome based on functional annotation of 60,770 full-length cDNAs.</title>
        <authorList>
            <consortium name="The FANTOM Consortium and the RIKEN Genome Exploration Research Group Phase I and II Team"/>
        </authorList>
    </citation>
    <scope>NUCLEOTIDE SEQUENCE</scope>
    <source>
        <strain evidence="2">C57BL/6J</strain>
        <tissue evidence="2">Testis</tissue>
    </source>
</reference>
<name>Q9CVP1_MOUSE</name>
<feature type="compositionally biased region" description="Basic and acidic residues" evidence="1">
    <location>
        <begin position="47"/>
        <end position="59"/>
    </location>
</feature>
<organism evidence="2">
    <name type="scientific">Mus musculus</name>
    <name type="common">Mouse</name>
    <dbReference type="NCBI Taxonomy" id="10090"/>
    <lineage>
        <taxon>Eukaryota</taxon>
        <taxon>Metazoa</taxon>
        <taxon>Chordata</taxon>
        <taxon>Craniata</taxon>
        <taxon>Vertebrata</taxon>
        <taxon>Euteleostomi</taxon>
        <taxon>Mammalia</taxon>
        <taxon>Eutheria</taxon>
        <taxon>Euarchontoglires</taxon>
        <taxon>Glires</taxon>
        <taxon>Rodentia</taxon>
        <taxon>Myomorpha</taxon>
        <taxon>Muroidea</taxon>
        <taxon>Muridae</taxon>
        <taxon>Murinae</taxon>
        <taxon>Mus</taxon>
        <taxon>Mus</taxon>
    </lineage>
</organism>
<evidence type="ECO:0000313" key="3">
    <source>
        <dbReference type="MGI" id="MGI:1920845"/>
    </source>
</evidence>
<dbReference type="AlphaFoldDB" id="Q9CVP1"/>
<reference evidence="2" key="2">
    <citation type="journal article" date="2000" name="Genome Res.">
        <title>Normalization and subtraction of cap-trapper-selected cDNAs to prepare full-length cDNA libraries for rapid discovery of new genes.</title>
        <authorList>
            <person name="Carninci P."/>
            <person name="Shibata Y."/>
            <person name="Hayatsu N."/>
            <person name="Sugahara Y."/>
            <person name="Shibata K."/>
            <person name="Itoh M."/>
            <person name="Konno H."/>
            <person name="Okazaki Y."/>
            <person name="Muramatsu M."/>
            <person name="Hayashizaki Y."/>
        </authorList>
    </citation>
    <scope>NUCLEOTIDE SEQUENCE</scope>
    <source>
        <strain evidence="2">C57BL/6J</strain>
        <tissue evidence="2">Testis</tissue>
    </source>
</reference>
<proteinExistence type="evidence at transcript level"/>
<feature type="non-terminal residue" evidence="2">
    <location>
        <position position="1"/>
    </location>
</feature>
<reference evidence="2" key="3">
    <citation type="journal article" date="2000" name="Genome Res.">
        <title>RIKEN integrated sequence analysis (RISA) system--384-format sequencing pipeline with 384 multicapillary sequencer.</title>
        <authorList>
            <person name="Shibata K."/>
            <person name="Itoh M."/>
            <person name="Aizawa K."/>
            <person name="Nagaoka S."/>
            <person name="Sasaki N."/>
            <person name="Carninci P."/>
            <person name="Konno H."/>
            <person name="Akiyama J."/>
            <person name="Nishi K."/>
            <person name="Kitsunai T."/>
            <person name="Tashiro H."/>
            <person name="Itoh M."/>
            <person name="Sumi N."/>
            <person name="Ishii Y."/>
            <person name="Nakamura S."/>
            <person name="Hazama M."/>
            <person name="Nishine T."/>
            <person name="Harada A."/>
            <person name="Yamamoto R."/>
            <person name="Matsumoto H."/>
            <person name="Sakaguchi S."/>
            <person name="Ikegami T."/>
            <person name="Kashiwagi K."/>
            <person name="Fujiwake S."/>
            <person name="Inoue K."/>
            <person name="Togawa Y."/>
            <person name="Izawa M."/>
            <person name="Ohara E."/>
            <person name="Watahiki M."/>
            <person name="Yoneda Y."/>
            <person name="Ishikawa T."/>
            <person name="Ozawa K."/>
            <person name="Tanaka T."/>
            <person name="Matsuura S."/>
            <person name="Kawai J."/>
            <person name="Okazaki Y."/>
            <person name="Muramatsu M."/>
            <person name="Inoue Y."/>
            <person name="Kira A."/>
            <person name="Hayashizaki Y."/>
        </authorList>
    </citation>
    <scope>NUCLEOTIDE SEQUENCE</scope>
    <source>
        <strain evidence="2">C57BL/6J</strain>
        <tissue evidence="2">Testis</tissue>
    </source>
</reference>